<keyword evidence="5" id="KW-0560">Oxidoreductase</keyword>
<dbReference type="InterPro" id="IPR016169">
    <property type="entry name" value="FAD-bd_PCMH_sub2"/>
</dbReference>
<evidence type="ECO:0000256" key="5">
    <source>
        <dbReference type="ARBA" id="ARBA00023002"/>
    </source>
</evidence>
<evidence type="ECO:0000256" key="6">
    <source>
        <dbReference type="SAM" id="MobiDB-lite"/>
    </source>
</evidence>
<dbReference type="RefSeq" id="WP_208817520.1">
    <property type="nucleotide sequence ID" value="NZ_WVUH01000480.1"/>
</dbReference>
<dbReference type="InterPro" id="IPR050416">
    <property type="entry name" value="FAD-linked_Oxidoreductase"/>
</dbReference>
<organism evidence="8 9">
    <name type="scientific">Micromonospora echinofusca</name>
    <dbReference type="NCBI Taxonomy" id="47858"/>
    <lineage>
        <taxon>Bacteria</taxon>
        <taxon>Bacillati</taxon>
        <taxon>Actinomycetota</taxon>
        <taxon>Actinomycetes</taxon>
        <taxon>Micromonosporales</taxon>
        <taxon>Micromonosporaceae</taxon>
        <taxon>Micromonospora</taxon>
    </lineage>
</organism>
<dbReference type="Pfam" id="PF01565">
    <property type="entry name" value="FAD_binding_4"/>
    <property type="match status" value="1"/>
</dbReference>
<dbReference type="InterPro" id="IPR006094">
    <property type="entry name" value="Oxid_FAD_bind_N"/>
</dbReference>
<proteinExistence type="inferred from homology"/>
<accession>A0ABS3W0W4</accession>
<dbReference type="EMBL" id="WVUH01000480">
    <property type="protein sequence ID" value="MBO4210432.1"/>
    <property type="molecule type" value="Genomic_DNA"/>
</dbReference>
<dbReference type="Gene3D" id="3.30.465.10">
    <property type="match status" value="1"/>
</dbReference>
<name>A0ABS3W0W4_MICEH</name>
<feature type="domain" description="FAD-binding PCMH-type" evidence="7">
    <location>
        <begin position="37"/>
        <end position="206"/>
    </location>
</feature>
<evidence type="ECO:0000313" key="9">
    <source>
        <dbReference type="Proteomes" id="UP000823521"/>
    </source>
</evidence>
<keyword evidence="9" id="KW-1185">Reference proteome</keyword>
<dbReference type="Gene3D" id="3.40.462.20">
    <property type="match status" value="1"/>
</dbReference>
<dbReference type="InterPro" id="IPR016167">
    <property type="entry name" value="FAD-bd_PCMH_sub1"/>
</dbReference>
<sequence length="495" mass="52083">MRTFVDAAALAERVRGPVYLPGGDGFAQETAAWNTAVVHRPEIVVGAADAADVAATVRWAVRHGLPVAVHSTGHGPLAPVDGGVLVTTRRMTGVRVDPQHRTVRVDAGVTWQAVIDAAAPHGLAPLNGSSPLVGAVGYTLGGGLGVLARQYGFAADHVRRIEIVTADGQLRTVDAAHDPELFWALRGAGKGRFGIVTAIELDLVPVTRLYGGGIFFPASAAADVLHAFRSWVGTLTGRTTTSVALLRLPPLPHLPEPLRGQFVVHLRVAHLGDAVEGERLLAPMRAVAPALVDTVGEMPYPAMAAIHADPTDPMPTHEAGVVLRDLPAEAVDALLAVAGPEFDVPLMMVELRLLGGALAQPAVVPNAVSGREGAFSLLAVGPLMPGLEQVVPAVVRSVLDAVEPFAASTALANFHGAAVPVGRDFGGWSPADRDRLARIRAEYDPTGVFAPVTASSRTSDSSHWSDHEPHHVRPARGLPGSHRRRDRRPFGLRSW</sequence>
<dbReference type="PROSITE" id="PS00862">
    <property type="entry name" value="OX2_COVAL_FAD"/>
    <property type="match status" value="1"/>
</dbReference>
<evidence type="ECO:0000256" key="2">
    <source>
        <dbReference type="ARBA" id="ARBA00005466"/>
    </source>
</evidence>
<evidence type="ECO:0000256" key="4">
    <source>
        <dbReference type="ARBA" id="ARBA00022827"/>
    </source>
</evidence>
<keyword evidence="3" id="KW-0285">Flavoprotein</keyword>
<evidence type="ECO:0000256" key="1">
    <source>
        <dbReference type="ARBA" id="ARBA00001974"/>
    </source>
</evidence>
<dbReference type="InterPro" id="IPR016166">
    <property type="entry name" value="FAD-bd_PCMH"/>
</dbReference>
<dbReference type="Gene3D" id="3.30.43.10">
    <property type="entry name" value="Uridine Diphospho-n-acetylenolpyruvylglucosamine Reductase, domain 2"/>
    <property type="match status" value="1"/>
</dbReference>
<gene>
    <name evidence="8" type="ORF">GSF22_31220</name>
</gene>
<reference evidence="8 9" key="1">
    <citation type="submission" date="2019-12" db="EMBL/GenBank/DDBJ databases">
        <title>Whole genome sequencing of endophytic Actinobacterium Micromonospora sp. MPMI6T.</title>
        <authorList>
            <person name="Evv R."/>
            <person name="Podile A.R."/>
        </authorList>
    </citation>
    <scope>NUCLEOTIDE SEQUENCE [LARGE SCALE GENOMIC DNA]</scope>
    <source>
        <strain evidence="8 9">MPMI6</strain>
    </source>
</reference>
<comment type="caution">
    <text evidence="8">The sequence shown here is derived from an EMBL/GenBank/DDBJ whole genome shotgun (WGS) entry which is preliminary data.</text>
</comment>
<dbReference type="InterPro" id="IPR006093">
    <property type="entry name" value="Oxy_OxRdtase_FAD_BS"/>
</dbReference>
<evidence type="ECO:0000256" key="3">
    <source>
        <dbReference type="ARBA" id="ARBA00022630"/>
    </source>
</evidence>
<dbReference type="InterPro" id="IPR036318">
    <property type="entry name" value="FAD-bd_PCMH-like_sf"/>
</dbReference>
<keyword evidence="4" id="KW-0274">FAD</keyword>
<feature type="region of interest" description="Disordered" evidence="6">
    <location>
        <begin position="450"/>
        <end position="495"/>
    </location>
</feature>
<evidence type="ECO:0000259" key="7">
    <source>
        <dbReference type="PROSITE" id="PS51387"/>
    </source>
</evidence>
<dbReference type="PANTHER" id="PTHR42973">
    <property type="entry name" value="BINDING OXIDOREDUCTASE, PUTATIVE (AFU_ORTHOLOGUE AFUA_1G17690)-RELATED"/>
    <property type="match status" value="1"/>
</dbReference>
<dbReference type="PROSITE" id="PS51387">
    <property type="entry name" value="FAD_PCMH"/>
    <property type="match status" value="1"/>
</dbReference>
<protein>
    <submittedName>
        <fullName evidence="8">FAD-binding protein</fullName>
    </submittedName>
</protein>
<comment type="cofactor">
    <cofactor evidence="1">
        <name>FAD</name>
        <dbReference type="ChEBI" id="CHEBI:57692"/>
    </cofactor>
</comment>
<evidence type="ECO:0000313" key="8">
    <source>
        <dbReference type="EMBL" id="MBO4210432.1"/>
    </source>
</evidence>
<dbReference type="Proteomes" id="UP000823521">
    <property type="component" value="Unassembled WGS sequence"/>
</dbReference>
<dbReference type="PANTHER" id="PTHR42973:SF39">
    <property type="entry name" value="FAD-BINDING PCMH-TYPE DOMAIN-CONTAINING PROTEIN"/>
    <property type="match status" value="1"/>
</dbReference>
<dbReference type="SUPFAM" id="SSF56176">
    <property type="entry name" value="FAD-binding/transporter-associated domain-like"/>
    <property type="match status" value="1"/>
</dbReference>
<comment type="similarity">
    <text evidence="2">Belongs to the oxygen-dependent FAD-linked oxidoreductase family.</text>
</comment>